<gene>
    <name evidence="4" type="ORF">RFI_09989</name>
</gene>
<dbReference type="InterPro" id="IPR023370">
    <property type="entry name" value="TrmO-like_N"/>
</dbReference>
<evidence type="ECO:0000256" key="1">
    <source>
        <dbReference type="ARBA" id="ARBA00022691"/>
    </source>
</evidence>
<accession>X6NMA1</accession>
<dbReference type="PROSITE" id="PS51668">
    <property type="entry name" value="TSAA_2"/>
    <property type="match status" value="1"/>
</dbReference>
<feature type="domain" description="TsaA-like" evidence="3">
    <location>
        <begin position="1"/>
        <end position="72"/>
    </location>
</feature>
<sequence length="213" mass="24737">MKAKIRPPRLQGDKVGVLSSRSPHRLNPIGFTLVKIDKVVDNQLWVSGVDLVHDTPVVDIKPLVLQDLPDKSSFPDWIREKHDVFTVQWLEMAETDLQCLMNEYPLQFYQPNEVHIVKQAITNVLQLDIRSLHSKHKHGDESLFAFQFDCLIVDFMVFPDSRTLYVCRIQHENKSEFKPNCSNRFASHLEFLKRTLRLDAIRTMQNAAQNSKT</sequence>
<protein>
    <recommendedName>
        <fullName evidence="3">TsaA-like domain-containing protein</fullName>
    </recommendedName>
</protein>
<organism evidence="4 5">
    <name type="scientific">Reticulomyxa filosa</name>
    <dbReference type="NCBI Taxonomy" id="46433"/>
    <lineage>
        <taxon>Eukaryota</taxon>
        <taxon>Sar</taxon>
        <taxon>Rhizaria</taxon>
        <taxon>Retaria</taxon>
        <taxon>Foraminifera</taxon>
        <taxon>Monothalamids</taxon>
        <taxon>Reticulomyxidae</taxon>
        <taxon>Reticulomyxa</taxon>
    </lineage>
</organism>
<dbReference type="Pfam" id="PF01980">
    <property type="entry name" value="TrmO_N"/>
    <property type="match status" value="1"/>
</dbReference>
<dbReference type="EMBL" id="ASPP01007436">
    <property type="protein sequence ID" value="ETO27146.1"/>
    <property type="molecule type" value="Genomic_DNA"/>
</dbReference>
<comment type="similarity">
    <text evidence="2">Belongs to the tRNA methyltransferase O family.</text>
</comment>
<evidence type="ECO:0000313" key="4">
    <source>
        <dbReference type="EMBL" id="ETO27146.1"/>
    </source>
</evidence>
<name>X6NMA1_RETFI</name>
<dbReference type="InterPro" id="IPR036413">
    <property type="entry name" value="YaeB-like_sf"/>
</dbReference>
<dbReference type="InterPro" id="IPR040372">
    <property type="entry name" value="YaeB-like"/>
</dbReference>
<dbReference type="OrthoDB" id="4882at2759"/>
<dbReference type="Proteomes" id="UP000023152">
    <property type="component" value="Unassembled WGS sequence"/>
</dbReference>
<dbReference type="SUPFAM" id="SSF118196">
    <property type="entry name" value="YaeB-like"/>
    <property type="match status" value="1"/>
</dbReference>
<keyword evidence="1" id="KW-0949">S-adenosyl-L-methionine</keyword>
<dbReference type="PANTHER" id="PTHR12818:SF0">
    <property type="entry name" value="TRNA (ADENINE(37)-N6)-METHYLTRANSFERASE"/>
    <property type="match status" value="1"/>
</dbReference>
<evidence type="ECO:0000259" key="3">
    <source>
        <dbReference type="PROSITE" id="PS51668"/>
    </source>
</evidence>
<evidence type="ECO:0000256" key="2">
    <source>
        <dbReference type="ARBA" id="ARBA00033753"/>
    </source>
</evidence>
<evidence type="ECO:0000313" key="5">
    <source>
        <dbReference type="Proteomes" id="UP000023152"/>
    </source>
</evidence>
<proteinExistence type="inferred from homology"/>
<dbReference type="InterPro" id="IPR036414">
    <property type="entry name" value="YaeB_N_sf"/>
</dbReference>
<comment type="caution">
    <text evidence="4">The sequence shown here is derived from an EMBL/GenBank/DDBJ whole genome shotgun (WGS) entry which is preliminary data.</text>
</comment>
<dbReference type="PANTHER" id="PTHR12818">
    <property type="entry name" value="TRNA (ADENINE(37)-N6)-METHYLTRANSFERASE"/>
    <property type="match status" value="1"/>
</dbReference>
<dbReference type="Gene3D" id="2.40.30.70">
    <property type="entry name" value="YaeB-like"/>
    <property type="match status" value="1"/>
</dbReference>
<dbReference type="AlphaFoldDB" id="X6NMA1"/>
<keyword evidence="5" id="KW-1185">Reference proteome</keyword>
<reference evidence="4 5" key="1">
    <citation type="journal article" date="2013" name="Curr. Biol.">
        <title>The Genome of the Foraminiferan Reticulomyxa filosa.</title>
        <authorList>
            <person name="Glockner G."/>
            <person name="Hulsmann N."/>
            <person name="Schleicher M."/>
            <person name="Noegel A.A."/>
            <person name="Eichinger L."/>
            <person name="Gallinger C."/>
            <person name="Pawlowski J."/>
            <person name="Sierra R."/>
            <person name="Euteneuer U."/>
            <person name="Pillet L."/>
            <person name="Moustafa A."/>
            <person name="Platzer M."/>
            <person name="Groth M."/>
            <person name="Szafranski K."/>
            <person name="Schliwa M."/>
        </authorList>
    </citation>
    <scope>NUCLEOTIDE SEQUENCE [LARGE SCALE GENOMIC DNA]</scope>
</reference>